<protein>
    <submittedName>
        <fullName evidence="1">Uncharacterized protein</fullName>
    </submittedName>
</protein>
<evidence type="ECO:0000313" key="2">
    <source>
        <dbReference type="Proteomes" id="UP000317835"/>
    </source>
</evidence>
<gene>
    <name evidence="1" type="ORF">ElP_75090</name>
</gene>
<dbReference type="AlphaFoldDB" id="A0A518HFE6"/>
<sequence length="62" mass="7525">MIPSRKDQRRSRHFDKPSYRRRNVVERCINWLKESRRIGTRHEKLAITFMGMIKLAMNPPTN</sequence>
<geneLocation type="plasmid" evidence="2">
    <name>pelp_3</name>
</geneLocation>
<reference evidence="1 2" key="1">
    <citation type="submission" date="2019-02" db="EMBL/GenBank/DDBJ databases">
        <title>Deep-cultivation of Planctomycetes and their phenomic and genomic characterization uncovers novel biology.</title>
        <authorList>
            <person name="Wiegand S."/>
            <person name="Jogler M."/>
            <person name="Boedeker C."/>
            <person name="Pinto D."/>
            <person name="Vollmers J."/>
            <person name="Rivas-Marin E."/>
            <person name="Kohn T."/>
            <person name="Peeters S.H."/>
            <person name="Heuer A."/>
            <person name="Rast P."/>
            <person name="Oberbeckmann S."/>
            <person name="Bunk B."/>
            <person name="Jeske O."/>
            <person name="Meyerdierks A."/>
            <person name="Storesund J.E."/>
            <person name="Kallscheuer N."/>
            <person name="Luecker S."/>
            <person name="Lage O.M."/>
            <person name="Pohl T."/>
            <person name="Merkel B.J."/>
            <person name="Hornburger P."/>
            <person name="Mueller R.-W."/>
            <person name="Bruemmer F."/>
            <person name="Labrenz M."/>
            <person name="Spormann A.M."/>
            <person name="Op den Camp H."/>
            <person name="Overmann J."/>
            <person name="Amann R."/>
            <person name="Jetten M.S.M."/>
            <person name="Mascher T."/>
            <person name="Medema M.H."/>
            <person name="Devos D.P."/>
            <person name="Kaster A.-K."/>
            <person name="Ovreas L."/>
            <person name="Rohde M."/>
            <person name="Galperin M.Y."/>
            <person name="Jogler C."/>
        </authorList>
    </citation>
    <scope>NUCLEOTIDE SEQUENCE [LARGE SCALE GENOMIC DNA]</scope>
    <source>
        <strain evidence="1 2">ElP</strain>
        <plasmid evidence="2">pelp_3</plasmid>
    </source>
</reference>
<dbReference type="EMBL" id="CP036429">
    <property type="protein sequence ID" value="QDV39538.1"/>
    <property type="molecule type" value="Genomic_DNA"/>
</dbReference>
<dbReference type="KEGG" id="tpla:ElP_75090"/>
<name>A0A518HFE6_9BACT</name>
<organism evidence="1 2">
    <name type="scientific">Tautonia plasticadhaerens</name>
    <dbReference type="NCBI Taxonomy" id="2527974"/>
    <lineage>
        <taxon>Bacteria</taxon>
        <taxon>Pseudomonadati</taxon>
        <taxon>Planctomycetota</taxon>
        <taxon>Planctomycetia</taxon>
        <taxon>Isosphaerales</taxon>
        <taxon>Isosphaeraceae</taxon>
        <taxon>Tautonia</taxon>
    </lineage>
</organism>
<keyword evidence="2" id="KW-1185">Reference proteome</keyword>
<proteinExistence type="predicted"/>
<dbReference type="Proteomes" id="UP000317835">
    <property type="component" value="Plasmid pElP_3"/>
</dbReference>
<accession>A0A518HFE6</accession>
<evidence type="ECO:0000313" key="1">
    <source>
        <dbReference type="EMBL" id="QDV39538.1"/>
    </source>
</evidence>
<keyword evidence="1" id="KW-0614">Plasmid</keyword>